<dbReference type="PANTHER" id="PTHR13247:SF0">
    <property type="entry name" value="MITOCHONDRIAL FISSION 1 PROTEIN"/>
    <property type="match status" value="1"/>
</dbReference>
<feature type="transmembrane region" description="Helical" evidence="10">
    <location>
        <begin position="128"/>
        <end position="149"/>
    </location>
</feature>
<dbReference type="InterPro" id="IPR028061">
    <property type="entry name" value="Fis1_TPR_C"/>
</dbReference>
<dbReference type="GO" id="GO:0000422">
    <property type="term" value="P:autophagy of mitochondrion"/>
    <property type="evidence" value="ECO:0007669"/>
    <property type="project" value="TreeGrafter"/>
</dbReference>
<evidence type="ECO:0000256" key="9">
    <source>
        <dbReference type="PIRNR" id="PIRNR008835"/>
    </source>
</evidence>
<keyword evidence="5 9" id="KW-1000">Mitochondrion outer membrane</keyword>
<keyword evidence="12" id="KW-1185">Reference proteome</keyword>
<evidence type="ECO:0000256" key="3">
    <source>
        <dbReference type="ARBA" id="ARBA00014314"/>
    </source>
</evidence>
<evidence type="ECO:0000313" key="12">
    <source>
        <dbReference type="Proteomes" id="UP000094801"/>
    </source>
</evidence>
<sequence>MGKLHYLPALGDLNTPLSEQQLAILEQQVEKEKPEPSIQSQFNFAWGLIKSSDKADNKQGINILTDIFKNVPSRRRECLYYLSMGCYKIGEFKESKRYVDALLVHEPENLQALQLKNEIDNEIAKDGLIGFAIISGLTAVGVGLAGAFIKHQSRKN</sequence>
<dbReference type="AlphaFoldDB" id="A0A1E4SXM0"/>
<accession>A0A1E4SXM0</accession>
<dbReference type="PANTHER" id="PTHR13247">
    <property type="entry name" value="TETRATRICOPEPTIDE REPEAT PROTEIN 11 TPR REPEAT PROTEIN 11"/>
    <property type="match status" value="1"/>
</dbReference>
<dbReference type="EMBL" id="KV453858">
    <property type="protein sequence ID" value="ODV84225.1"/>
    <property type="molecule type" value="Genomic_DNA"/>
</dbReference>
<dbReference type="InterPro" id="IPR028058">
    <property type="entry name" value="Fis1_TPR_N"/>
</dbReference>
<dbReference type="CDD" id="cd12212">
    <property type="entry name" value="Fis1"/>
    <property type="match status" value="1"/>
</dbReference>
<evidence type="ECO:0000256" key="6">
    <source>
        <dbReference type="ARBA" id="ARBA00022989"/>
    </source>
</evidence>
<dbReference type="Pfam" id="PF14853">
    <property type="entry name" value="Fis1_TPR_C"/>
    <property type="match status" value="1"/>
</dbReference>
<dbReference type="PIRSF" id="PIRSF008835">
    <property type="entry name" value="TPR_repeat_11_Fis1"/>
    <property type="match status" value="1"/>
</dbReference>
<dbReference type="GO" id="GO:0005778">
    <property type="term" value="C:peroxisomal membrane"/>
    <property type="evidence" value="ECO:0007669"/>
    <property type="project" value="TreeGrafter"/>
</dbReference>
<dbReference type="GO" id="GO:0016559">
    <property type="term" value="P:peroxisome fission"/>
    <property type="evidence" value="ECO:0007669"/>
    <property type="project" value="TreeGrafter"/>
</dbReference>
<dbReference type="InterPro" id="IPR011990">
    <property type="entry name" value="TPR-like_helical_dom_sf"/>
</dbReference>
<keyword evidence="6 10" id="KW-1133">Transmembrane helix</keyword>
<evidence type="ECO:0000256" key="4">
    <source>
        <dbReference type="ARBA" id="ARBA00022692"/>
    </source>
</evidence>
<evidence type="ECO:0000256" key="2">
    <source>
        <dbReference type="ARBA" id="ARBA00008937"/>
    </source>
</evidence>
<dbReference type="SUPFAM" id="SSF48452">
    <property type="entry name" value="TPR-like"/>
    <property type="match status" value="1"/>
</dbReference>
<evidence type="ECO:0000256" key="5">
    <source>
        <dbReference type="ARBA" id="ARBA00022787"/>
    </source>
</evidence>
<evidence type="ECO:0000313" key="11">
    <source>
        <dbReference type="EMBL" id="ODV84225.1"/>
    </source>
</evidence>
<gene>
    <name evidence="11" type="ORF">CANARDRAFT_29381</name>
</gene>
<keyword evidence="4 10" id="KW-0812">Transmembrane</keyword>
<name>A0A1E4SXM0_9ASCO</name>
<keyword evidence="7 9" id="KW-0496">Mitochondrion</keyword>
<dbReference type="OrthoDB" id="421154at2759"/>
<reference evidence="12" key="1">
    <citation type="submission" date="2016-04" db="EMBL/GenBank/DDBJ databases">
        <title>Comparative genomics of biotechnologically important yeasts.</title>
        <authorList>
            <consortium name="DOE Joint Genome Institute"/>
            <person name="Riley R."/>
            <person name="Haridas S."/>
            <person name="Wolfe K.H."/>
            <person name="Lopes M.R."/>
            <person name="Hittinger C.T."/>
            <person name="Goker M."/>
            <person name="Salamov A."/>
            <person name="Wisecaver J."/>
            <person name="Long T.M."/>
            <person name="Aerts A.L."/>
            <person name="Barry K."/>
            <person name="Choi C."/>
            <person name="Clum A."/>
            <person name="Coughlan A.Y."/>
            <person name="Deshpande S."/>
            <person name="Douglass A.P."/>
            <person name="Hanson S.J."/>
            <person name="Klenk H.-P."/>
            <person name="Labutti K."/>
            <person name="Lapidus A."/>
            <person name="Lindquist E."/>
            <person name="Lipzen A."/>
            <person name="Meier-Kolthoff J.P."/>
            <person name="Ohm R.A."/>
            <person name="Otillar R.P."/>
            <person name="Pangilinan J."/>
            <person name="Peng Y."/>
            <person name="Rokas A."/>
            <person name="Rosa C.A."/>
            <person name="Scheuner C."/>
            <person name="Sibirny A.A."/>
            <person name="Slot J.C."/>
            <person name="Stielow J.B."/>
            <person name="Sun H."/>
            <person name="Kurtzman C.P."/>
            <person name="Blackwell M."/>
            <person name="Grigoriev I.V."/>
            <person name="Jeffries T.W."/>
        </authorList>
    </citation>
    <scope>NUCLEOTIDE SEQUENCE [LARGE SCALE GENOMIC DNA]</scope>
    <source>
        <strain evidence="12">NRRL YB-2248</strain>
    </source>
</reference>
<dbReference type="GO" id="GO:0005741">
    <property type="term" value="C:mitochondrial outer membrane"/>
    <property type="evidence" value="ECO:0007669"/>
    <property type="project" value="UniProtKB-SubCell"/>
</dbReference>
<dbReference type="Proteomes" id="UP000094801">
    <property type="component" value="Unassembled WGS sequence"/>
</dbReference>
<dbReference type="Gene3D" id="1.25.40.10">
    <property type="entry name" value="Tetratricopeptide repeat domain"/>
    <property type="match status" value="1"/>
</dbReference>
<dbReference type="Pfam" id="PF14852">
    <property type="entry name" value="Fis1_TPR_N"/>
    <property type="match status" value="1"/>
</dbReference>
<comment type="domain">
    <text evidence="9">The C-terminus is required for mitochondrial localization, while the N-terminus is necessary for mitochondrial fission.</text>
</comment>
<dbReference type="InterPro" id="IPR016543">
    <property type="entry name" value="Fis1"/>
</dbReference>
<comment type="similarity">
    <text evidence="2 9">Belongs to the FIS1 family.</text>
</comment>
<evidence type="ECO:0000256" key="10">
    <source>
        <dbReference type="SAM" id="Phobius"/>
    </source>
</evidence>
<protein>
    <recommendedName>
        <fullName evidence="3 9">Mitochondrial fission 1 protein</fullName>
    </recommendedName>
</protein>
<dbReference type="InterPro" id="IPR033745">
    <property type="entry name" value="Fis1_cytosol"/>
</dbReference>
<dbReference type="GO" id="GO:0000266">
    <property type="term" value="P:mitochondrial fission"/>
    <property type="evidence" value="ECO:0007669"/>
    <property type="project" value="UniProtKB-UniRule"/>
</dbReference>
<dbReference type="STRING" id="983967.A0A1E4SXM0"/>
<keyword evidence="8 9" id="KW-0472">Membrane</keyword>
<proteinExistence type="inferred from homology"/>
<organism evidence="11 12">
    <name type="scientific">[Candida] arabinofermentans NRRL YB-2248</name>
    <dbReference type="NCBI Taxonomy" id="983967"/>
    <lineage>
        <taxon>Eukaryota</taxon>
        <taxon>Fungi</taxon>
        <taxon>Dikarya</taxon>
        <taxon>Ascomycota</taxon>
        <taxon>Saccharomycotina</taxon>
        <taxon>Pichiomycetes</taxon>
        <taxon>Pichiales</taxon>
        <taxon>Pichiaceae</taxon>
        <taxon>Ogataea</taxon>
        <taxon>Ogataea/Candida clade</taxon>
    </lineage>
</organism>
<comment type="subcellular location">
    <subcellularLocation>
        <location evidence="1">Mitochondrion outer membrane</location>
        <topology evidence="1">Single-pass membrane protein</topology>
    </subcellularLocation>
</comment>
<evidence type="ECO:0000256" key="8">
    <source>
        <dbReference type="ARBA" id="ARBA00023136"/>
    </source>
</evidence>
<evidence type="ECO:0000256" key="7">
    <source>
        <dbReference type="ARBA" id="ARBA00023128"/>
    </source>
</evidence>
<comment type="function">
    <text evidence="9">Has a role in mitochondrial fission.</text>
</comment>
<evidence type="ECO:0000256" key="1">
    <source>
        <dbReference type="ARBA" id="ARBA00004572"/>
    </source>
</evidence>